<accession>A0AAV4WYA1</accession>
<gene>
    <name evidence="2" type="primary">HNAJ_LOCUS12756</name>
    <name evidence="2" type="ORF">CEXT_130591</name>
</gene>
<keyword evidence="3" id="KW-1185">Reference proteome</keyword>
<dbReference type="InterPro" id="IPR052560">
    <property type="entry name" value="RdDP_mobile_element"/>
</dbReference>
<dbReference type="InterPro" id="IPR043128">
    <property type="entry name" value="Rev_trsase/Diguanyl_cyclase"/>
</dbReference>
<dbReference type="SUPFAM" id="SSF56672">
    <property type="entry name" value="DNA/RNA polymerases"/>
    <property type="match status" value="1"/>
</dbReference>
<evidence type="ECO:0000313" key="2">
    <source>
        <dbReference type="EMBL" id="GIY86836.1"/>
    </source>
</evidence>
<dbReference type="EMBL" id="BPLR01016849">
    <property type="protein sequence ID" value="GIY86836.1"/>
    <property type="molecule type" value="Genomic_DNA"/>
</dbReference>
<proteinExistence type="predicted"/>
<reference evidence="2 3" key="1">
    <citation type="submission" date="2021-06" db="EMBL/GenBank/DDBJ databases">
        <title>Caerostris extrusa draft genome.</title>
        <authorList>
            <person name="Kono N."/>
            <person name="Arakawa K."/>
        </authorList>
    </citation>
    <scope>NUCLEOTIDE SEQUENCE [LARGE SCALE GENOMIC DNA]</scope>
</reference>
<dbReference type="Proteomes" id="UP001054945">
    <property type="component" value="Unassembled WGS sequence"/>
</dbReference>
<organism evidence="2 3">
    <name type="scientific">Caerostris extrusa</name>
    <name type="common">Bark spider</name>
    <name type="synonym">Caerostris bankana</name>
    <dbReference type="NCBI Taxonomy" id="172846"/>
    <lineage>
        <taxon>Eukaryota</taxon>
        <taxon>Metazoa</taxon>
        <taxon>Ecdysozoa</taxon>
        <taxon>Arthropoda</taxon>
        <taxon>Chelicerata</taxon>
        <taxon>Arachnida</taxon>
        <taxon>Araneae</taxon>
        <taxon>Araneomorphae</taxon>
        <taxon>Entelegynae</taxon>
        <taxon>Araneoidea</taxon>
        <taxon>Araneidae</taxon>
        <taxon>Caerostris</taxon>
    </lineage>
</organism>
<dbReference type="Gene3D" id="3.30.70.270">
    <property type="match status" value="1"/>
</dbReference>
<dbReference type="AlphaFoldDB" id="A0AAV4WYA1"/>
<dbReference type="Pfam" id="PF00078">
    <property type="entry name" value="RVT_1"/>
    <property type="match status" value="1"/>
</dbReference>
<evidence type="ECO:0000259" key="1">
    <source>
        <dbReference type="PROSITE" id="PS50878"/>
    </source>
</evidence>
<dbReference type="GO" id="GO:0071897">
    <property type="term" value="P:DNA biosynthetic process"/>
    <property type="evidence" value="ECO:0007669"/>
    <property type="project" value="UniProtKB-ARBA"/>
</dbReference>
<dbReference type="PANTHER" id="PTHR36688:SF1">
    <property type="entry name" value="ENDONUCLEASE_EXONUCLEASE_PHOSPHATASE DOMAIN-CONTAINING PROTEIN"/>
    <property type="match status" value="1"/>
</dbReference>
<evidence type="ECO:0000313" key="3">
    <source>
        <dbReference type="Proteomes" id="UP001054945"/>
    </source>
</evidence>
<sequence>MFQNYRPISLTSIAHKAIEKIVVRRLNYYLETNGFIAKGQAGFRSSRSTNQHFALQSQCVKDALDNNHVLTAVFIDLKSAYDNVWREVRYGSSLLKSKILKTCLPQGAVSSCSLFNIYINDLITKIREIIGVKCLLYADDLVFWTISEKVNAVKSIETKLSAALNALGVWCDINNMEVNLNKSYCLTFSLMHRNLNLQLKYKSIRIPVCDNFKYLGVTFDRKLTWKHHVEDISNLAMKRLNALKRLAGARGGCSGQTMLQTYHTFILPLLTYCCEPLVVAGENVLVSLEKIQNQSLQLLLEL</sequence>
<dbReference type="PROSITE" id="PS50878">
    <property type="entry name" value="RT_POL"/>
    <property type="match status" value="1"/>
</dbReference>
<protein>
    <recommendedName>
        <fullName evidence="1">Reverse transcriptase domain-containing protein</fullName>
    </recommendedName>
</protein>
<dbReference type="CDD" id="cd01650">
    <property type="entry name" value="RT_nLTR_like"/>
    <property type="match status" value="1"/>
</dbReference>
<dbReference type="PANTHER" id="PTHR36688">
    <property type="entry name" value="ENDO/EXONUCLEASE/PHOSPHATASE DOMAIN-CONTAINING PROTEIN"/>
    <property type="match status" value="1"/>
</dbReference>
<feature type="domain" description="Reverse transcriptase" evidence="1">
    <location>
        <begin position="1"/>
        <end position="219"/>
    </location>
</feature>
<dbReference type="InterPro" id="IPR043502">
    <property type="entry name" value="DNA/RNA_pol_sf"/>
</dbReference>
<name>A0AAV4WYA1_CAEEX</name>
<dbReference type="InterPro" id="IPR000477">
    <property type="entry name" value="RT_dom"/>
</dbReference>
<comment type="caution">
    <text evidence="2">The sequence shown here is derived from an EMBL/GenBank/DDBJ whole genome shotgun (WGS) entry which is preliminary data.</text>
</comment>